<feature type="non-terminal residue" evidence="1">
    <location>
        <position position="1"/>
    </location>
</feature>
<gene>
    <name evidence="1" type="ORF">METZ01_LOCUS244833</name>
</gene>
<dbReference type="GO" id="GO:0006044">
    <property type="term" value="P:N-acetylglucosamine metabolic process"/>
    <property type="evidence" value="ECO:0007669"/>
    <property type="project" value="TreeGrafter"/>
</dbReference>
<dbReference type="InterPro" id="IPR027417">
    <property type="entry name" value="P-loop_NTPase"/>
</dbReference>
<reference evidence="1" key="1">
    <citation type="submission" date="2018-05" db="EMBL/GenBank/DDBJ databases">
        <authorList>
            <person name="Lanie J.A."/>
            <person name="Ng W.-L."/>
            <person name="Kazmierczak K.M."/>
            <person name="Andrzejewski T.M."/>
            <person name="Davidsen T.M."/>
            <person name="Wayne K.J."/>
            <person name="Tettelin H."/>
            <person name="Glass J.I."/>
            <person name="Rusch D."/>
            <person name="Podicherti R."/>
            <person name="Tsui H.-C.T."/>
            <person name="Winkler M.E."/>
        </authorList>
    </citation>
    <scope>NUCLEOTIDE SEQUENCE</scope>
</reference>
<dbReference type="GO" id="GO:0006790">
    <property type="term" value="P:sulfur compound metabolic process"/>
    <property type="evidence" value="ECO:0007669"/>
    <property type="project" value="TreeGrafter"/>
</dbReference>
<protein>
    <recommendedName>
        <fullName evidence="2">Sulfotransferase domain-containing protein</fullName>
    </recommendedName>
</protein>
<dbReference type="Gene3D" id="3.40.50.300">
    <property type="entry name" value="P-loop containing nucleotide triphosphate hydrolases"/>
    <property type="match status" value="1"/>
</dbReference>
<dbReference type="EMBL" id="UINC01063880">
    <property type="protein sequence ID" value="SVB91979.1"/>
    <property type="molecule type" value="Genomic_DNA"/>
</dbReference>
<dbReference type="PANTHER" id="PTHR10704:SF44">
    <property type="entry name" value="LD35051P-RELATED"/>
    <property type="match status" value="1"/>
</dbReference>
<dbReference type="SUPFAM" id="SSF52540">
    <property type="entry name" value="P-loop containing nucleoside triphosphate hydrolases"/>
    <property type="match status" value="1"/>
</dbReference>
<organism evidence="1">
    <name type="scientific">marine metagenome</name>
    <dbReference type="NCBI Taxonomy" id="408172"/>
    <lineage>
        <taxon>unclassified sequences</taxon>
        <taxon>metagenomes</taxon>
        <taxon>ecological metagenomes</taxon>
    </lineage>
</organism>
<sequence length="275" mass="32501">PFLADDRIQRLQTLLADVEREQLVHRLPDWLALRCGRGRWVAPRRYAGWELARHLPHFRAHNRRLLRALVEFRYDGAWPGTASYTVAPEVAFAPPQAPNELRELLSNYLTTLFEELLQNTNHRVLFLDETWALLFMRELHELLPRARFIHMLRDPRDVIASFSQQRWCPRDRVEATHFYLELMDRILAHRQDLGSRYYEVRLETLVADPRLTITNICEFLGLTFTKELLEVDLSQPHSGRWRSEFNAHEQQTINALVKEKLLLLGYPSENESVEN</sequence>
<dbReference type="InterPro" id="IPR051135">
    <property type="entry name" value="Gal/GlcNAc/GalNAc_ST"/>
</dbReference>
<proteinExistence type="predicted"/>
<dbReference type="Pfam" id="PF13469">
    <property type="entry name" value="Sulfotransfer_3"/>
    <property type="match status" value="1"/>
</dbReference>
<dbReference type="PANTHER" id="PTHR10704">
    <property type="entry name" value="CARBOHYDRATE SULFOTRANSFERASE"/>
    <property type="match status" value="1"/>
</dbReference>
<evidence type="ECO:0008006" key="2">
    <source>
        <dbReference type="Google" id="ProtNLM"/>
    </source>
</evidence>
<dbReference type="GO" id="GO:0001517">
    <property type="term" value="F:N-acetylglucosamine 6-O-sulfotransferase activity"/>
    <property type="evidence" value="ECO:0007669"/>
    <property type="project" value="TreeGrafter"/>
</dbReference>
<dbReference type="AlphaFoldDB" id="A0A382HY20"/>
<name>A0A382HY20_9ZZZZ</name>
<evidence type="ECO:0000313" key="1">
    <source>
        <dbReference type="EMBL" id="SVB91979.1"/>
    </source>
</evidence>
<accession>A0A382HY20</accession>